<evidence type="ECO:0000259" key="1">
    <source>
        <dbReference type="Pfam" id="PF04326"/>
    </source>
</evidence>
<dbReference type="Proteomes" id="UP000199001">
    <property type="component" value="Unassembled WGS sequence"/>
</dbReference>
<gene>
    <name evidence="2" type="ORF">GA0070606_5379</name>
</gene>
<dbReference type="InterPro" id="IPR038461">
    <property type="entry name" value="Schlafen_AlbA_2_dom_sf"/>
</dbReference>
<dbReference type="EMBL" id="FMHZ01000002">
    <property type="protein sequence ID" value="SCL70375.1"/>
    <property type="molecule type" value="Genomic_DNA"/>
</dbReference>
<dbReference type="OrthoDB" id="3443870at2"/>
<evidence type="ECO:0000313" key="2">
    <source>
        <dbReference type="EMBL" id="SCL70375.1"/>
    </source>
</evidence>
<organism evidence="2 3">
    <name type="scientific">Micromonospora citrea</name>
    <dbReference type="NCBI Taxonomy" id="47855"/>
    <lineage>
        <taxon>Bacteria</taxon>
        <taxon>Bacillati</taxon>
        <taxon>Actinomycetota</taxon>
        <taxon>Actinomycetes</taxon>
        <taxon>Micromonosporales</taxon>
        <taxon>Micromonosporaceae</taxon>
        <taxon>Micromonospora</taxon>
    </lineage>
</organism>
<dbReference type="Gene3D" id="3.30.950.30">
    <property type="entry name" value="Schlafen, AAA domain"/>
    <property type="match status" value="1"/>
</dbReference>
<dbReference type="AlphaFoldDB" id="A0A1C6VVP8"/>
<dbReference type="Pfam" id="PF04326">
    <property type="entry name" value="SLFN_AlbA_2"/>
    <property type="match status" value="1"/>
</dbReference>
<sequence length="456" mass="49439">MPTLRNRRLEQLLGGPIDETLTYKQVKGLIPDTTEGPDLDFKRDTYGSRDKDRKELCADVGGLANANGGLLILGMEEDSQGRATKDVGVDISDAERVRLHQTVVANVQPTPTFDIIPVEDPDRPGTGFLVIWVARTATAPHAYIQNNSLLYPKRIGTQRAWLSEALVAEAYRARFAGFADRIDEAARIEADFVERLAPDETFVVVTLVPDMPGVFTIDTPALRAFGLSNADTTHTAFGIGVRHFIRSTVRRRCLVGATRYQPNKPYSRGACELHESGSGVFSSAVDVRTSGVEDLTSRLVDDQWLTLGIAAGLRFLARHARDRAAAGGLATVRAAIAPYVPAALVDTLGWPEDRLGWFAAQALATGKGGEITNGAWADTVADIDDLCADGPGLVAATYRLTSELFQAFGAPEVRQITADGGIRLPHWHQQIRPTINRWAQAAGVEVLTQPLAQPLI</sequence>
<keyword evidence="3" id="KW-1185">Reference proteome</keyword>
<feature type="domain" description="Schlafen AlbA-2" evidence="1">
    <location>
        <begin position="35"/>
        <end position="158"/>
    </location>
</feature>
<dbReference type="GO" id="GO:0003677">
    <property type="term" value="F:DNA binding"/>
    <property type="evidence" value="ECO:0007669"/>
    <property type="project" value="UniProtKB-KW"/>
</dbReference>
<evidence type="ECO:0000313" key="3">
    <source>
        <dbReference type="Proteomes" id="UP000199001"/>
    </source>
</evidence>
<dbReference type="RefSeq" id="WP_091105639.1">
    <property type="nucleotide sequence ID" value="NZ_FMHZ01000002.1"/>
</dbReference>
<keyword evidence="2" id="KW-0238">DNA-binding</keyword>
<reference evidence="3" key="1">
    <citation type="submission" date="2016-06" db="EMBL/GenBank/DDBJ databases">
        <authorList>
            <person name="Varghese N."/>
            <person name="Submissions Spin"/>
        </authorList>
    </citation>
    <scope>NUCLEOTIDE SEQUENCE [LARGE SCALE GENOMIC DNA]</scope>
    <source>
        <strain evidence="3">DSM 43903</strain>
    </source>
</reference>
<accession>A0A1C6VVP8</accession>
<dbReference type="InterPro" id="IPR007421">
    <property type="entry name" value="Schlafen_AlbA_2_dom"/>
</dbReference>
<protein>
    <submittedName>
        <fullName evidence="2">Putative DNA-binding domain-containing protein</fullName>
    </submittedName>
</protein>
<name>A0A1C6VVP8_9ACTN</name>
<proteinExistence type="predicted"/>
<dbReference type="STRING" id="47855.GA0070606_5379"/>